<organism evidence="3 4">
    <name type="scientific">Lentilactobacillus curieae</name>
    <dbReference type="NCBI Taxonomy" id="1138822"/>
    <lineage>
        <taxon>Bacteria</taxon>
        <taxon>Bacillati</taxon>
        <taxon>Bacillota</taxon>
        <taxon>Bacilli</taxon>
        <taxon>Lactobacillales</taxon>
        <taxon>Lactobacillaceae</taxon>
        <taxon>Lentilactobacillus</taxon>
    </lineage>
</organism>
<dbReference type="KEGG" id="lcu:PL11_003835"/>
<sequence length="206" mass="23809">MIYRAVNNLNDKNNYWTMKQIADDLGVNKMRVYRTISKNNISESFKKGQALYFDEKAKTTIENLINPSSNRQLPTTNVSASVLRSLNEEIASQQEQIERLTQLLDQSQKLQLLAQQRSVAAERKANQMETQLKQIDAKEIDSNRLETAPTNDNQQRVSTNHHYDKPTEVIMPNKSQDSLAKRASKSNEDSDSNDNFFKRFWEKPLL</sequence>
<reference evidence="3 4" key="1">
    <citation type="journal article" date="2015" name="Genome Announc.">
        <title>Genome Sequence of Lactobacillus curieae CCTCC M 2011381T, a Novel Producer of Gamma-aminobutyric Acid.</title>
        <authorList>
            <person name="Wang Y."/>
            <person name="Wang Y."/>
            <person name="Lang C."/>
            <person name="Wei D."/>
            <person name="Xu P."/>
            <person name="Xie J."/>
        </authorList>
    </citation>
    <scope>NUCLEOTIDE SEQUENCE [LARGE SCALE GENOMIC DNA]</scope>
    <source>
        <strain evidence="3 4">CCTCC M 2011381</strain>
    </source>
</reference>
<feature type="coiled-coil region" evidence="1">
    <location>
        <begin position="83"/>
        <end position="138"/>
    </location>
</feature>
<protein>
    <submittedName>
        <fullName evidence="3">Uncharacterized protein</fullName>
    </submittedName>
</protein>
<gene>
    <name evidence="3" type="ORF">PL11_003835</name>
</gene>
<dbReference type="Proteomes" id="UP000030361">
    <property type="component" value="Chromosome"/>
</dbReference>
<feature type="region of interest" description="Disordered" evidence="2">
    <location>
        <begin position="138"/>
        <end position="206"/>
    </location>
</feature>
<keyword evidence="4" id="KW-1185">Reference proteome</keyword>
<feature type="compositionally biased region" description="Polar residues" evidence="2">
    <location>
        <begin position="148"/>
        <end position="160"/>
    </location>
</feature>
<feature type="compositionally biased region" description="Basic and acidic residues" evidence="2">
    <location>
        <begin position="196"/>
        <end position="206"/>
    </location>
</feature>
<evidence type="ECO:0000313" key="3">
    <source>
        <dbReference type="EMBL" id="AQW21114.1"/>
    </source>
</evidence>
<evidence type="ECO:0000313" key="4">
    <source>
        <dbReference type="Proteomes" id="UP000030361"/>
    </source>
</evidence>
<evidence type="ECO:0000256" key="2">
    <source>
        <dbReference type="SAM" id="MobiDB-lite"/>
    </source>
</evidence>
<keyword evidence="1" id="KW-0175">Coiled coil</keyword>
<proteinExistence type="predicted"/>
<dbReference type="eggNOG" id="ENOG5030A7J">
    <property type="taxonomic scope" value="Bacteria"/>
</dbReference>
<dbReference type="AlphaFoldDB" id="A0A1S6QHM7"/>
<dbReference type="EMBL" id="CP018906">
    <property type="protein sequence ID" value="AQW21114.1"/>
    <property type="molecule type" value="Genomic_DNA"/>
</dbReference>
<evidence type="ECO:0000256" key="1">
    <source>
        <dbReference type="SAM" id="Coils"/>
    </source>
</evidence>
<name>A0A1S6QHM7_9LACO</name>
<accession>A0A1S6QHM7</accession>